<keyword evidence="2" id="KW-0413">Isomerase</keyword>
<proteinExistence type="predicted"/>
<accession>A0A7X0C815</accession>
<feature type="domain" description="SnoaL-like" evidence="1">
    <location>
        <begin position="2"/>
        <end position="82"/>
    </location>
</feature>
<dbReference type="GO" id="GO:0016853">
    <property type="term" value="F:isomerase activity"/>
    <property type="evidence" value="ECO:0007669"/>
    <property type="project" value="UniProtKB-KW"/>
</dbReference>
<comment type="caution">
    <text evidence="2">The sequence shown here is derived from an EMBL/GenBank/DDBJ whole genome shotgun (WGS) entry which is preliminary data.</text>
</comment>
<dbReference type="RefSeq" id="WP_221497069.1">
    <property type="nucleotide sequence ID" value="NZ_JACHJB010000003.1"/>
</dbReference>
<dbReference type="AlphaFoldDB" id="A0A7X0C815"/>
<dbReference type="SUPFAM" id="SSF54427">
    <property type="entry name" value="NTF2-like"/>
    <property type="match status" value="1"/>
</dbReference>
<name>A0A7X0C815_9ACTN</name>
<protein>
    <submittedName>
        <fullName evidence="2">Ketosteroid isomerase-like protein</fullName>
    </submittedName>
</protein>
<dbReference type="InterPro" id="IPR037401">
    <property type="entry name" value="SnoaL-like"/>
</dbReference>
<gene>
    <name evidence="2" type="ORF">FHU36_006816</name>
</gene>
<sequence length="95" mass="10349">MEAVREVCERGLDASPDTVVGLDVPGLKILARDGLAVAWGLDHVRVEHPGGRSTDTWSRGTRVFERRDGGWVMVHKHLSVPLDPATGAARTDLRP</sequence>
<dbReference type="Proteomes" id="UP000583800">
    <property type="component" value="Unassembled WGS sequence"/>
</dbReference>
<dbReference type="InterPro" id="IPR032710">
    <property type="entry name" value="NTF2-like_dom_sf"/>
</dbReference>
<evidence type="ECO:0000259" key="1">
    <source>
        <dbReference type="Pfam" id="PF13474"/>
    </source>
</evidence>
<reference evidence="2 3" key="1">
    <citation type="submission" date="2020-08" db="EMBL/GenBank/DDBJ databases">
        <title>Sequencing the genomes of 1000 actinobacteria strains.</title>
        <authorList>
            <person name="Klenk H.-P."/>
        </authorList>
    </citation>
    <scope>NUCLEOTIDE SEQUENCE [LARGE SCALE GENOMIC DNA]</scope>
    <source>
        <strain evidence="2 3">DSM 45913</strain>
    </source>
</reference>
<evidence type="ECO:0000313" key="3">
    <source>
        <dbReference type="Proteomes" id="UP000583800"/>
    </source>
</evidence>
<dbReference type="EMBL" id="JACHJB010000003">
    <property type="protein sequence ID" value="MBB6350244.1"/>
    <property type="molecule type" value="Genomic_DNA"/>
</dbReference>
<dbReference type="Pfam" id="PF13474">
    <property type="entry name" value="SnoaL_3"/>
    <property type="match status" value="1"/>
</dbReference>
<organism evidence="2 3">
    <name type="scientific">Nonomuraea muscovyensis</name>
    <dbReference type="NCBI Taxonomy" id="1124761"/>
    <lineage>
        <taxon>Bacteria</taxon>
        <taxon>Bacillati</taxon>
        <taxon>Actinomycetota</taxon>
        <taxon>Actinomycetes</taxon>
        <taxon>Streptosporangiales</taxon>
        <taxon>Streptosporangiaceae</taxon>
        <taxon>Nonomuraea</taxon>
    </lineage>
</organism>
<dbReference type="Gene3D" id="3.10.450.50">
    <property type="match status" value="1"/>
</dbReference>
<evidence type="ECO:0000313" key="2">
    <source>
        <dbReference type="EMBL" id="MBB6350244.1"/>
    </source>
</evidence>
<keyword evidence="3" id="KW-1185">Reference proteome</keyword>